<dbReference type="AlphaFoldDB" id="A0A0G4GK01"/>
<gene>
    <name evidence="2" type="ORF">Cvel_22256</name>
</gene>
<evidence type="ECO:0000313" key="2">
    <source>
        <dbReference type="EMBL" id="CEM30283.1"/>
    </source>
</evidence>
<feature type="compositionally biased region" description="Acidic residues" evidence="1">
    <location>
        <begin position="720"/>
        <end position="729"/>
    </location>
</feature>
<feature type="compositionally biased region" description="Basic and acidic residues" evidence="1">
    <location>
        <begin position="35"/>
        <end position="47"/>
    </location>
</feature>
<dbReference type="VEuPathDB" id="CryptoDB:Cvel_22256"/>
<feature type="region of interest" description="Disordered" evidence="1">
    <location>
        <begin position="709"/>
        <end position="788"/>
    </location>
</feature>
<proteinExistence type="predicted"/>
<protein>
    <submittedName>
        <fullName evidence="2">Uncharacterized protein</fullName>
    </submittedName>
</protein>
<evidence type="ECO:0000256" key="1">
    <source>
        <dbReference type="SAM" id="MobiDB-lite"/>
    </source>
</evidence>
<feature type="compositionally biased region" description="Low complexity" evidence="1">
    <location>
        <begin position="644"/>
        <end position="654"/>
    </location>
</feature>
<dbReference type="EMBL" id="CDMZ01001291">
    <property type="protein sequence ID" value="CEM30283.1"/>
    <property type="molecule type" value="Genomic_DNA"/>
</dbReference>
<name>A0A0G4GK01_9ALVE</name>
<reference evidence="2" key="1">
    <citation type="submission" date="2014-11" db="EMBL/GenBank/DDBJ databases">
        <authorList>
            <person name="Otto D Thomas"/>
            <person name="Naeem Raeece"/>
        </authorList>
    </citation>
    <scope>NUCLEOTIDE SEQUENCE</scope>
</reference>
<organism evidence="2">
    <name type="scientific">Chromera velia CCMP2878</name>
    <dbReference type="NCBI Taxonomy" id="1169474"/>
    <lineage>
        <taxon>Eukaryota</taxon>
        <taxon>Sar</taxon>
        <taxon>Alveolata</taxon>
        <taxon>Colpodellida</taxon>
        <taxon>Chromeraceae</taxon>
        <taxon>Chromera</taxon>
    </lineage>
</organism>
<feature type="region of interest" description="Disordered" evidence="1">
    <location>
        <begin position="1"/>
        <end position="58"/>
    </location>
</feature>
<sequence length="948" mass="104569">MTSPGSLPEDVGEQIGESLSTIARASDGVDLMPGARREGGGEPERQRNSLKGLGATPEDEIPTTVRILAAPAAIGWTDPVRGHVIAKETGNEFPAPYLSATRQMGTDPLLRDSSFSLLPSKVARLCQINEEKNAEQRASYTPSKDLQMSLHDLRGVLADQYKSQLFDQFSRRVENLRRHKCNSALKLTTYFDLASFDFKHIRGKVRTSSGAGSVLLVWLFYSRLYEKMLAQMSEKPLDPFFAPLSLDPTERRWGFREVLDFAADFNLKRPSLLLTRHTLERVWETLLPAIIPKEEQEALSSLDGTPGTFNPFHFKINFDEFIDFLIVCAESNWTRGALLDAWRDRHFWRASQHTDNPQELPRRAFALAQPRKKVAKLSPTVLPQKLKEVKLREQIHGKFVWMERRELWESYEGPWVDMGIQELGTMRQFRLDITNARLHRLWLQTSVEDCEAVRVASRTEPLAPGTRATVAIFAEPRQCGEWSGSIALDVITAKGEAERVRVPLYLRVVPKNAAHPRAEQLPHHAPHPFQKRNLTDSGLQKMAFRCITSNLNMMPLRPGSALTEDGRRSQDARKQTPRSSHTPARSKSEAPLKRTHLWGPDPDTTLGILPEGVPRSLPFGRHPPDWSPHPRPFLPPSGYRPVDSEASARSAASSLEEKHQQHTHQMLSEAPPRGSLVKKKTVEDLNVDLSKVASEASLTRLARSLSNKALTRGMSKTDNQDPEEEEIDDTPLSVKSPGASPPPRTPGSVQLKSPGKKSVTGFSRTGSRIDMASILTPSGGGAGSSPAGGSATRGLYGYANAAKRRASAASIAASVLIAGSPGTDSGPMTGGGRRTSVAPGPVGTPSLISAEHDLQTRRSSLLAGNARDPQYRRGSLASIQSVVVMKDKYKRPEAYKKNAGMPDVQRVQKAVERRMSQLVGMSDSVKMRNSSAGGIAEKAEDRLGIRVN</sequence>
<feature type="region of interest" description="Disordered" evidence="1">
    <location>
        <begin position="555"/>
        <end position="677"/>
    </location>
</feature>
<accession>A0A0G4GK01</accession>
<feature type="compositionally biased region" description="Basic and acidic residues" evidence="1">
    <location>
        <begin position="564"/>
        <end position="574"/>
    </location>
</feature>
<feature type="compositionally biased region" description="Pro residues" evidence="1">
    <location>
        <begin position="625"/>
        <end position="635"/>
    </location>
</feature>